<feature type="compositionally biased region" description="Basic and acidic residues" evidence="1">
    <location>
        <begin position="114"/>
        <end position="125"/>
    </location>
</feature>
<accession>A0A2J6PTM6</accession>
<reference evidence="2 3" key="1">
    <citation type="submission" date="2016-05" db="EMBL/GenBank/DDBJ databases">
        <title>A degradative enzymes factory behind the ericoid mycorrhizal symbiosis.</title>
        <authorList>
            <consortium name="DOE Joint Genome Institute"/>
            <person name="Martino E."/>
            <person name="Morin E."/>
            <person name="Grelet G."/>
            <person name="Kuo A."/>
            <person name="Kohler A."/>
            <person name="Daghino S."/>
            <person name="Barry K."/>
            <person name="Choi C."/>
            <person name="Cichocki N."/>
            <person name="Clum A."/>
            <person name="Copeland A."/>
            <person name="Hainaut M."/>
            <person name="Haridas S."/>
            <person name="Labutti K."/>
            <person name="Lindquist E."/>
            <person name="Lipzen A."/>
            <person name="Khouja H.-R."/>
            <person name="Murat C."/>
            <person name="Ohm R."/>
            <person name="Olson A."/>
            <person name="Spatafora J."/>
            <person name="Veneault-Fourrey C."/>
            <person name="Henrissat B."/>
            <person name="Grigoriev I."/>
            <person name="Martin F."/>
            <person name="Perotto S."/>
        </authorList>
    </citation>
    <scope>NUCLEOTIDE SEQUENCE [LARGE SCALE GENOMIC DNA]</scope>
    <source>
        <strain evidence="2 3">UAMH 7357</strain>
    </source>
</reference>
<dbReference type="Proteomes" id="UP000235672">
    <property type="component" value="Unassembled WGS sequence"/>
</dbReference>
<dbReference type="PANTHER" id="PTHR38167:SF1">
    <property type="entry name" value="C2H2-TYPE DOMAIN-CONTAINING PROTEIN"/>
    <property type="match status" value="1"/>
</dbReference>
<organism evidence="2 3">
    <name type="scientific">Hyaloscypha hepaticicola</name>
    <dbReference type="NCBI Taxonomy" id="2082293"/>
    <lineage>
        <taxon>Eukaryota</taxon>
        <taxon>Fungi</taxon>
        <taxon>Dikarya</taxon>
        <taxon>Ascomycota</taxon>
        <taxon>Pezizomycotina</taxon>
        <taxon>Leotiomycetes</taxon>
        <taxon>Helotiales</taxon>
        <taxon>Hyaloscyphaceae</taxon>
        <taxon>Hyaloscypha</taxon>
    </lineage>
</organism>
<name>A0A2J6PTM6_9HELO</name>
<sequence length="261" mass="29216">METEGTKRKLEDISNEVVVPEYDTCVHCKRRIEINSDWAEPCNYHTGKKILNAEIWDEHPEWSTELVEGKIDDPAFGSGFKWTCCEEDGNHDSCQTGKHKGEKYPDAYEDENEPGAKHQKLDESGSKSSSSVIDLTDEAEAPKAAAVPSKAQEAITIPESSDVEEESEEKDSEGDVESEWAETCTICGQEYYDNDEDQPECLSHDEGLVAVEDCPLSEAEKEELDAEKFPEWFVWGCCGEPADSEGCRMNAYHNPDRGLGY</sequence>
<dbReference type="OrthoDB" id="5422613at2759"/>
<feature type="region of interest" description="Disordered" evidence="1">
    <location>
        <begin position="92"/>
        <end position="180"/>
    </location>
</feature>
<keyword evidence="3" id="KW-1185">Reference proteome</keyword>
<evidence type="ECO:0000313" key="3">
    <source>
        <dbReference type="Proteomes" id="UP000235672"/>
    </source>
</evidence>
<dbReference type="PANTHER" id="PTHR38167">
    <property type="entry name" value="C2H2-TYPE DOMAIN-CONTAINING PROTEIN"/>
    <property type="match status" value="1"/>
</dbReference>
<evidence type="ECO:0000313" key="2">
    <source>
        <dbReference type="EMBL" id="PMD17371.1"/>
    </source>
</evidence>
<proteinExistence type="predicted"/>
<feature type="compositionally biased region" description="Acidic residues" evidence="1">
    <location>
        <begin position="161"/>
        <end position="180"/>
    </location>
</feature>
<protein>
    <submittedName>
        <fullName evidence="2">Uncharacterized protein</fullName>
    </submittedName>
</protein>
<dbReference type="EMBL" id="KZ613500">
    <property type="protein sequence ID" value="PMD17371.1"/>
    <property type="molecule type" value="Genomic_DNA"/>
</dbReference>
<gene>
    <name evidence="2" type="ORF">NA56DRAFT_752398</name>
</gene>
<dbReference type="AlphaFoldDB" id="A0A2J6PTM6"/>
<evidence type="ECO:0000256" key="1">
    <source>
        <dbReference type="SAM" id="MobiDB-lite"/>
    </source>
</evidence>